<dbReference type="Proteomes" id="UP000324392">
    <property type="component" value="Chromosome"/>
</dbReference>
<proteinExistence type="predicted"/>
<evidence type="ECO:0000313" key="1">
    <source>
        <dbReference type="EMBL" id="BBI92007.1"/>
    </source>
</evidence>
<sequence>MLEAKEAKLASAPYLVGKSMRMWENHDLDDDKKEFFRFAP</sequence>
<dbReference type="AlphaFoldDB" id="A0A455VFX7"/>
<reference evidence="1 2" key="1">
    <citation type="submission" date="2019-03" db="EMBL/GenBank/DDBJ databases">
        <title>The genome sequence of Candidatus Serratia symbiotica strain IS.</title>
        <authorList>
            <person name="Nikoh N."/>
            <person name="Koga R."/>
            <person name="Oshima K."/>
            <person name="Hattori M."/>
            <person name="Fukatsu T."/>
        </authorList>
    </citation>
    <scope>NUCLEOTIDE SEQUENCE [LARGE SCALE GENOMIC DNA]</scope>
    <source>
        <strain evidence="1 2">IS</strain>
    </source>
</reference>
<accession>A0A455VFX7</accession>
<gene>
    <name evidence="1" type="ORF">SSYIS1_14980</name>
</gene>
<evidence type="ECO:0000313" key="2">
    <source>
        <dbReference type="Proteomes" id="UP000324392"/>
    </source>
</evidence>
<dbReference type="EMBL" id="AP019531">
    <property type="protein sequence ID" value="BBI92007.1"/>
    <property type="molecule type" value="Genomic_DNA"/>
</dbReference>
<protein>
    <submittedName>
        <fullName evidence="1">Uncharacterized protein</fullName>
    </submittedName>
</protein>
<organism evidence="1 2">
    <name type="scientific">Serratia symbiotica</name>
    <dbReference type="NCBI Taxonomy" id="138074"/>
    <lineage>
        <taxon>Bacteria</taxon>
        <taxon>Pseudomonadati</taxon>
        <taxon>Pseudomonadota</taxon>
        <taxon>Gammaproteobacteria</taxon>
        <taxon>Enterobacterales</taxon>
        <taxon>Yersiniaceae</taxon>
        <taxon>Serratia</taxon>
    </lineage>
</organism>
<name>A0A455VFX7_9GAMM</name>